<dbReference type="RefSeq" id="YP_007004691.1">
    <property type="nucleotide sequence ID" value="NC_019504.1"/>
</dbReference>
<reference evidence="1 2" key="1">
    <citation type="journal article" date="2011" name="Appl. Environ. Microbiol.">
        <title>Novel Virulent and Broad-Host-Range Erwinia amylovora Bacteriophages Reveal a High Degree of Mosaicism and a Relationship to Enterobacteriaceae Phages.</title>
        <authorList>
            <person name="Born Y."/>
            <person name="Fieseler L."/>
            <person name="Marazzi J."/>
            <person name="Lurz R."/>
            <person name="Duffy B."/>
            <person name="Loessner M.J."/>
        </authorList>
    </citation>
    <scope>NUCLEOTIDE SEQUENCE [LARGE SCALE GENOMIC DNA]</scope>
</reference>
<dbReference type="GeneID" id="14010472"/>
<dbReference type="EMBL" id="HQ728264">
    <property type="protein sequence ID" value="AEJ81417.1"/>
    <property type="molecule type" value="Genomic_DNA"/>
</dbReference>
<protein>
    <submittedName>
        <fullName evidence="1">Gp41</fullName>
    </submittedName>
</protein>
<name>G0YPZ0_9CAUD</name>
<keyword evidence="2" id="KW-1185">Reference proteome</keyword>
<accession>G0YPZ0</accession>
<dbReference type="KEGG" id="vg:14010472"/>
<organism evidence="1 2">
    <name type="scientific">Erwinia phage vB_EamM-Y2</name>
    <dbReference type="NCBI Taxonomy" id="1051676"/>
    <lineage>
        <taxon>Viruses</taxon>
        <taxon>Duplodnaviria</taxon>
        <taxon>Heunggongvirae</taxon>
        <taxon>Uroviricota</taxon>
        <taxon>Caudoviricetes</taxon>
        <taxon>Chaseviridae</taxon>
        <taxon>Cleopatravirinae</taxon>
        <taxon>Loessnervirus</taxon>
        <taxon>Loessnervirus Y2</taxon>
    </lineage>
</organism>
<evidence type="ECO:0000313" key="2">
    <source>
        <dbReference type="Proteomes" id="UP000008892"/>
    </source>
</evidence>
<dbReference type="Proteomes" id="UP000008892">
    <property type="component" value="Segment"/>
</dbReference>
<sequence length="80" mass="8802">MILCGLSSRGNEPESVLLFSLDTIERKQASQFTWFKPALSKPVTNPKPQDEYLAEDVGGPTLKYAEPYGIGFQPNNGTIV</sequence>
<proteinExistence type="predicted"/>
<evidence type="ECO:0000313" key="1">
    <source>
        <dbReference type="EMBL" id="AEJ81417.1"/>
    </source>
</evidence>